<dbReference type="AlphaFoldDB" id="A0A0C3E407"/>
<dbReference type="PANTHER" id="PTHR42103">
    <property type="entry name" value="ALPHA/BETA-HYDROLASES SUPERFAMILY PROTEIN"/>
    <property type="match status" value="1"/>
</dbReference>
<dbReference type="SUPFAM" id="SSF53474">
    <property type="entry name" value="alpha/beta-Hydrolases"/>
    <property type="match status" value="1"/>
</dbReference>
<name>A0A0C3E407_9AGAM</name>
<accession>A0A0C3E407</accession>
<evidence type="ECO:0000259" key="1">
    <source>
        <dbReference type="Pfam" id="PF12146"/>
    </source>
</evidence>
<dbReference type="HOGENOM" id="CLU_035149_1_0_1"/>
<dbReference type="InterPro" id="IPR022742">
    <property type="entry name" value="Hydrolase_4"/>
</dbReference>
<proteinExistence type="predicted"/>
<sequence length="235" mass="26133">MVTVKRELVSLKSGVVLETAVAYPPPECHSTRAAFCLHPWSWLGGCMDDPTIQTIVKLLIRQNIYVVYYNSRGVGKSTGRASFTGRQEGEDLQELIQQFLHNESHITSVIILGYSHGSLIATLHPVLAPPIKISYVLLSYPLSPRGLLTLFHAKVYSTALGALLRDPRATILIIHGGRDEFTGKAKYDAWTEMLRKTGGAKAWLDIVTVAEAGHFWNRSSCRTTLTRTLENWLNS</sequence>
<dbReference type="Proteomes" id="UP000053989">
    <property type="component" value="Unassembled WGS sequence"/>
</dbReference>
<dbReference type="PANTHER" id="PTHR42103:SF2">
    <property type="entry name" value="AB HYDROLASE-1 DOMAIN-CONTAINING PROTEIN"/>
    <property type="match status" value="1"/>
</dbReference>
<protein>
    <recommendedName>
        <fullName evidence="1">Serine aminopeptidase S33 domain-containing protein</fullName>
    </recommendedName>
</protein>
<dbReference type="EMBL" id="KN822040">
    <property type="protein sequence ID" value="KIM62766.1"/>
    <property type="molecule type" value="Genomic_DNA"/>
</dbReference>
<reference evidence="3" key="2">
    <citation type="submission" date="2015-01" db="EMBL/GenBank/DDBJ databases">
        <title>Evolutionary Origins and Diversification of the Mycorrhizal Mutualists.</title>
        <authorList>
            <consortium name="DOE Joint Genome Institute"/>
            <consortium name="Mycorrhizal Genomics Consortium"/>
            <person name="Kohler A."/>
            <person name="Kuo A."/>
            <person name="Nagy L.G."/>
            <person name="Floudas D."/>
            <person name="Copeland A."/>
            <person name="Barry K.W."/>
            <person name="Cichocki N."/>
            <person name="Veneault-Fourrey C."/>
            <person name="LaButti K."/>
            <person name="Lindquist E.A."/>
            <person name="Lipzen A."/>
            <person name="Lundell T."/>
            <person name="Morin E."/>
            <person name="Murat C."/>
            <person name="Riley R."/>
            <person name="Ohm R."/>
            <person name="Sun H."/>
            <person name="Tunlid A."/>
            <person name="Henrissat B."/>
            <person name="Grigoriev I.V."/>
            <person name="Hibbett D.S."/>
            <person name="Martin F."/>
        </authorList>
    </citation>
    <scope>NUCLEOTIDE SEQUENCE [LARGE SCALE GENOMIC DNA]</scope>
    <source>
        <strain evidence="3">Foug A</strain>
    </source>
</reference>
<reference evidence="2 3" key="1">
    <citation type="submission" date="2014-04" db="EMBL/GenBank/DDBJ databases">
        <authorList>
            <consortium name="DOE Joint Genome Institute"/>
            <person name="Kuo A."/>
            <person name="Kohler A."/>
            <person name="Nagy L.G."/>
            <person name="Floudas D."/>
            <person name="Copeland A."/>
            <person name="Barry K.W."/>
            <person name="Cichocki N."/>
            <person name="Veneault-Fourrey C."/>
            <person name="LaButti K."/>
            <person name="Lindquist E.A."/>
            <person name="Lipzen A."/>
            <person name="Lundell T."/>
            <person name="Morin E."/>
            <person name="Murat C."/>
            <person name="Sun H."/>
            <person name="Tunlid A."/>
            <person name="Henrissat B."/>
            <person name="Grigoriev I.V."/>
            <person name="Hibbett D.S."/>
            <person name="Martin F."/>
            <person name="Nordberg H.P."/>
            <person name="Cantor M.N."/>
            <person name="Hua S.X."/>
        </authorList>
    </citation>
    <scope>NUCLEOTIDE SEQUENCE [LARGE SCALE GENOMIC DNA]</scope>
    <source>
        <strain evidence="2 3">Foug A</strain>
    </source>
</reference>
<organism evidence="2 3">
    <name type="scientific">Scleroderma citrinum Foug A</name>
    <dbReference type="NCBI Taxonomy" id="1036808"/>
    <lineage>
        <taxon>Eukaryota</taxon>
        <taxon>Fungi</taxon>
        <taxon>Dikarya</taxon>
        <taxon>Basidiomycota</taxon>
        <taxon>Agaricomycotina</taxon>
        <taxon>Agaricomycetes</taxon>
        <taxon>Agaricomycetidae</taxon>
        <taxon>Boletales</taxon>
        <taxon>Sclerodermatineae</taxon>
        <taxon>Sclerodermataceae</taxon>
        <taxon>Scleroderma</taxon>
    </lineage>
</organism>
<dbReference type="InParanoid" id="A0A0C3E407"/>
<feature type="domain" description="Serine aminopeptidase S33" evidence="1">
    <location>
        <begin position="52"/>
        <end position="139"/>
    </location>
</feature>
<dbReference type="InterPro" id="IPR029058">
    <property type="entry name" value="AB_hydrolase_fold"/>
</dbReference>
<dbReference type="OrthoDB" id="10260961at2759"/>
<evidence type="ECO:0000313" key="2">
    <source>
        <dbReference type="EMBL" id="KIM62766.1"/>
    </source>
</evidence>
<evidence type="ECO:0000313" key="3">
    <source>
        <dbReference type="Proteomes" id="UP000053989"/>
    </source>
</evidence>
<gene>
    <name evidence="2" type="ORF">SCLCIDRAFT_1214879</name>
</gene>
<keyword evidence="3" id="KW-1185">Reference proteome</keyword>
<dbReference type="STRING" id="1036808.A0A0C3E407"/>
<dbReference type="Pfam" id="PF12146">
    <property type="entry name" value="Hydrolase_4"/>
    <property type="match status" value="1"/>
</dbReference>
<dbReference type="Gene3D" id="3.40.50.1820">
    <property type="entry name" value="alpha/beta hydrolase"/>
    <property type="match status" value="1"/>
</dbReference>